<proteinExistence type="predicted"/>
<sequence length="205" mass="22987">MTESGERQIDNLCLRKLAGRAEQYKGNAASDKSGSRWMHYKSMSISLHSVICLKFSGTRNSRARSAMAEEEESQTIGPDFPSGRVKKIMKLDREINKVNSEALFLVTRATRMFLEFLAERSSEVAMEKKRKTVKLEHMRLAVKRHSPTSDFLLDSLPLPTQSVDTQANDKSRSRATSEKPVPPGTRTINQFFSSAVSEASNGDEN</sequence>
<name>A0AAN7JT34_9MYRT</name>
<dbReference type="AlphaFoldDB" id="A0AAN7JT34"/>
<reference evidence="5 6" key="1">
    <citation type="journal article" date="2023" name="Hortic Res">
        <title>Pangenome of water caltrop reveals structural variations and asymmetric subgenome divergence after allopolyploidization.</title>
        <authorList>
            <person name="Zhang X."/>
            <person name="Chen Y."/>
            <person name="Wang L."/>
            <person name="Yuan Y."/>
            <person name="Fang M."/>
            <person name="Shi L."/>
            <person name="Lu R."/>
            <person name="Comes H.P."/>
            <person name="Ma Y."/>
            <person name="Chen Y."/>
            <person name="Huang G."/>
            <person name="Zhou Y."/>
            <person name="Zheng Z."/>
            <person name="Qiu Y."/>
        </authorList>
    </citation>
    <scope>NUCLEOTIDE SEQUENCE [LARGE SCALE GENOMIC DNA]</scope>
    <source>
        <tissue evidence="5">Roots</tissue>
    </source>
</reference>
<dbReference type="CDD" id="cd22929">
    <property type="entry name" value="HFD_POLE4-like"/>
    <property type="match status" value="1"/>
</dbReference>
<dbReference type="EMBL" id="JAXIOK010000015">
    <property type="protein sequence ID" value="KAK4753628.1"/>
    <property type="molecule type" value="Genomic_DNA"/>
</dbReference>
<protein>
    <recommendedName>
        <fullName evidence="4">Transcription factor CBF/NF-Y/archaeal histone domain-containing protein</fullName>
    </recommendedName>
</protein>
<dbReference type="SUPFAM" id="SSF47113">
    <property type="entry name" value="Histone-fold"/>
    <property type="match status" value="1"/>
</dbReference>
<dbReference type="InterPro" id="IPR009072">
    <property type="entry name" value="Histone-fold"/>
</dbReference>
<feature type="compositionally biased region" description="Basic and acidic residues" evidence="3">
    <location>
        <begin position="167"/>
        <end position="177"/>
    </location>
</feature>
<dbReference type="Proteomes" id="UP001345219">
    <property type="component" value="Chromosome 2"/>
</dbReference>
<organism evidence="5 6">
    <name type="scientific">Trapa incisa</name>
    <dbReference type="NCBI Taxonomy" id="236973"/>
    <lineage>
        <taxon>Eukaryota</taxon>
        <taxon>Viridiplantae</taxon>
        <taxon>Streptophyta</taxon>
        <taxon>Embryophyta</taxon>
        <taxon>Tracheophyta</taxon>
        <taxon>Spermatophyta</taxon>
        <taxon>Magnoliopsida</taxon>
        <taxon>eudicotyledons</taxon>
        <taxon>Gunneridae</taxon>
        <taxon>Pentapetalae</taxon>
        <taxon>rosids</taxon>
        <taxon>malvids</taxon>
        <taxon>Myrtales</taxon>
        <taxon>Lythraceae</taxon>
        <taxon>Trapa</taxon>
    </lineage>
</organism>
<dbReference type="PANTHER" id="PTHR10252:SF54">
    <property type="entry name" value="CHROMATIN ACCESSIBILITY COMPLEX PROTEIN 1"/>
    <property type="match status" value="1"/>
</dbReference>
<accession>A0AAN7JT34</accession>
<dbReference type="InterPro" id="IPR050568">
    <property type="entry name" value="Transcr_DNA_Rep_Reg"/>
</dbReference>
<gene>
    <name evidence="5" type="ORF">SAY87_001732</name>
</gene>
<dbReference type="InterPro" id="IPR003958">
    <property type="entry name" value="CBFA_NFYB_domain"/>
</dbReference>
<evidence type="ECO:0000256" key="3">
    <source>
        <dbReference type="SAM" id="MobiDB-lite"/>
    </source>
</evidence>
<evidence type="ECO:0000313" key="6">
    <source>
        <dbReference type="Proteomes" id="UP001345219"/>
    </source>
</evidence>
<evidence type="ECO:0000256" key="1">
    <source>
        <dbReference type="ARBA" id="ARBA00004123"/>
    </source>
</evidence>
<dbReference type="Gene3D" id="1.10.20.10">
    <property type="entry name" value="Histone, subunit A"/>
    <property type="match status" value="1"/>
</dbReference>
<evidence type="ECO:0000313" key="5">
    <source>
        <dbReference type="EMBL" id="KAK4753628.1"/>
    </source>
</evidence>
<dbReference type="GO" id="GO:0000976">
    <property type="term" value="F:transcription cis-regulatory region binding"/>
    <property type="evidence" value="ECO:0007669"/>
    <property type="project" value="TreeGrafter"/>
</dbReference>
<dbReference type="GO" id="GO:0046982">
    <property type="term" value="F:protein heterodimerization activity"/>
    <property type="evidence" value="ECO:0007669"/>
    <property type="project" value="InterPro"/>
</dbReference>
<dbReference type="PANTHER" id="PTHR10252">
    <property type="entry name" value="HISTONE-LIKE TRANSCRIPTION FACTOR CCAAT-RELATED"/>
    <property type="match status" value="1"/>
</dbReference>
<dbReference type="GO" id="GO:0006355">
    <property type="term" value="P:regulation of DNA-templated transcription"/>
    <property type="evidence" value="ECO:0007669"/>
    <property type="project" value="TreeGrafter"/>
</dbReference>
<feature type="region of interest" description="Disordered" evidence="3">
    <location>
        <begin position="151"/>
        <end position="188"/>
    </location>
</feature>
<keyword evidence="2" id="KW-0539">Nucleus</keyword>
<dbReference type="GO" id="GO:0005634">
    <property type="term" value="C:nucleus"/>
    <property type="evidence" value="ECO:0007669"/>
    <property type="project" value="UniProtKB-SubCell"/>
</dbReference>
<comment type="subcellular location">
    <subcellularLocation>
        <location evidence="1">Nucleus</location>
    </subcellularLocation>
</comment>
<feature type="domain" description="Transcription factor CBF/NF-Y/archaeal histone" evidence="4">
    <location>
        <begin position="80"/>
        <end position="142"/>
    </location>
</feature>
<evidence type="ECO:0000259" key="4">
    <source>
        <dbReference type="Pfam" id="PF00808"/>
    </source>
</evidence>
<dbReference type="Pfam" id="PF00808">
    <property type="entry name" value="CBFD_NFYB_HMF"/>
    <property type="match status" value="1"/>
</dbReference>
<comment type="caution">
    <text evidence="5">The sequence shown here is derived from an EMBL/GenBank/DDBJ whole genome shotgun (WGS) entry which is preliminary data.</text>
</comment>
<keyword evidence="6" id="KW-1185">Reference proteome</keyword>
<evidence type="ECO:0000256" key="2">
    <source>
        <dbReference type="ARBA" id="ARBA00023242"/>
    </source>
</evidence>